<keyword evidence="6" id="KW-0282">Flagellum</keyword>
<feature type="transmembrane region" description="Helical" evidence="4">
    <location>
        <begin position="25"/>
        <end position="44"/>
    </location>
</feature>
<keyword evidence="7" id="KW-1185">Reference proteome</keyword>
<keyword evidence="6" id="KW-0966">Cell projection</keyword>
<dbReference type="Pfam" id="PF01514">
    <property type="entry name" value="YscJ_FliF"/>
    <property type="match status" value="1"/>
</dbReference>
<evidence type="ECO:0000259" key="5">
    <source>
        <dbReference type="Pfam" id="PF01514"/>
    </source>
</evidence>
<feature type="compositionally biased region" description="Acidic residues" evidence="3">
    <location>
        <begin position="392"/>
        <end position="401"/>
    </location>
</feature>
<keyword evidence="2 4" id="KW-0472">Membrane</keyword>
<evidence type="ECO:0000256" key="4">
    <source>
        <dbReference type="SAM" id="Phobius"/>
    </source>
</evidence>
<feature type="domain" description="Flagellar M-ring N-terminal" evidence="5">
    <location>
        <begin position="47"/>
        <end position="220"/>
    </location>
</feature>
<comment type="caution">
    <text evidence="6">The sequence shown here is derived from an EMBL/GenBank/DDBJ whole genome shotgun (WGS) entry which is preliminary data.</text>
</comment>
<dbReference type="EMBL" id="JBHSFU010000003">
    <property type="protein sequence ID" value="MFC4557113.1"/>
    <property type="molecule type" value="Genomic_DNA"/>
</dbReference>
<evidence type="ECO:0000313" key="6">
    <source>
        <dbReference type="EMBL" id="MFC4557113.1"/>
    </source>
</evidence>
<dbReference type="PANTHER" id="PTHR30046:SF0">
    <property type="entry name" value="FLAGELLAR M-RING PROTEIN"/>
    <property type="match status" value="1"/>
</dbReference>
<sequence>MKERLLKLKEDAKSFWTRRTKSQKGIFIGSIAIVAAIIAAVILFSSNSRLVPLYNDLSLQEVGQIKAELDARGITYEIDGGGKTILVPDTHVDSLLVDLASQGIPDTGNIDYSFFSENASWGITDNEFNMIKLDAMQTELATLIEGVDGINEAKVMINMPKEPVFVSETSQPASASIVLTTQPGYEFKGNQIDTLYRLVSKAVPNLPAENIVIMNQYFEYFDRNQQNGPGTQDVYTYQQNVKKDIERDIRRRLQQMIGAIVESPYKIRDLGIQVAVNEVKGRDGQEVQYLTAQEQDTVQAGIASILNSIINTSVDAEYGEVQPEDKISIVFQEFSESVGTPQPAAPVIPLWVYIAGGILLLLIIVLIVILLRNRKTTEEEFEESIPARPDPEIPEMPESNDSEAVVRRKQLEKMAKDKPEEFAKLLKSWISDD</sequence>
<name>A0ABV9DGX6_9BACI</name>
<feature type="region of interest" description="Disordered" evidence="3">
    <location>
        <begin position="380"/>
        <end position="406"/>
    </location>
</feature>
<evidence type="ECO:0000256" key="2">
    <source>
        <dbReference type="ARBA" id="ARBA00023136"/>
    </source>
</evidence>
<keyword evidence="6" id="KW-0969">Cilium</keyword>
<dbReference type="Proteomes" id="UP001595989">
    <property type="component" value="Unassembled WGS sequence"/>
</dbReference>
<dbReference type="Gene3D" id="3.30.300.30">
    <property type="match status" value="1"/>
</dbReference>
<dbReference type="InterPro" id="IPR006182">
    <property type="entry name" value="FliF_N_dom"/>
</dbReference>
<reference evidence="7" key="1">
    <citation type="journal article" date="2019" name="Int. J. Syst. Evol. Microbiol.">
        <title>The Global Catalogue of Microorganisms (GCM) 10K type strain sequencing project: providing services to taxonomists for standard genome sequencing and annotation.</title>
        <authorList>
            <consortium name="The Broad Institute Genomics Platform"/>
            <consortium name="The Broad Institute Genome Sequencing Center for Infectious Disease"/>
            <person name="Wu L."/>
            <person name="Ma J."/>
        </authorList>
    </citation>
    <scope>NUCLEOTIDE SEQUENCE [LARGE SCALE GENOMIC DNA]</scope>
    <source>
        <strain evidence="7">CGMCC 4.7426</strain>
    </source>
</reference>
<protein>
    <submittedName>
        <fullName evidence="6">Flagellar basal-body MS-ring/collar protein FliF</fullName>
    </submittedName>
</protein>
<gene>
    <name evidence="6" type="primary">fliF</name>
    <name evidence="6" type="ORF">ACFO3D_02665</name>
</gene>
<evidence type="ECO:0000256" key="3">
    <source>
        <dbReference type="SAM" id="MobiDB-lite"/>
    </source>
</evidence>
<organism evidence="6 7">
    <name type="scientific">Virgibacillus kekensis</name>
    <dbReference type="NCBI Taxonomy" id="202261"/>
    <lineage>
        <taxon>Bacteria</taxon>
        <taxon>Bacillati</taxon>
        <taxon>Bacillota</taxon>
        <taxon>Bacilli</taxon>
        <taxon>Bacillales</taxon>
        <taxon>Bacillaceae</taxon>
        <taxon>Virgibacillus</taxon>
    </lineage>
</organism>
<feature type="transmembrane region" description="Helical" evidence="4">
    <location>
        <begin position="350"/>
        <end position="371"/>
    </location>
</feature>
<accession>A0ABV9DGX6</accession>
<dbReference type="InterPro" id="IPR045851">
    <property type="entry name" value="AMP-bd_C_sf"/>
</dbReference>
<dbReference type="InterPro" id="IPR043427">
    <property type="entry name" value="YscJ/FliF"/>
</dbReference>
<dbReference type="NCBIfam" id="TIGR00206">
    <property type="entry name" value="fliF"/>
    <property type="match status" value="1"/>
</dbReference>
<dbReference type="PRINTS" id="PR01009">
    <property type="entry name" value="FLGMRINGFLIF"/>
</dbReference>
<evidence type="ECO:0000313" key="7">
    <source>
        <dbReference type="Proteomes" id="UP001595989"/>
    </source>
</evidence>
<proteinExistence type="predicted"/>
<dbReference type="RefSeq" id="WP_390293051.1">
    <property type="nucleotide sequence ID" value="NZ_JBHSFU010000003.1"/>
</dbReference>
<comment type="subcellular location">
    <subcellularLocation>
        <location evidence="1">Membrane</location>
    </subcellularLocation>
</comment>
<keyword evidence="4" id="KW-0812">Transmembrane</keyword>
<evidence type="ECO:0000256" key="1">
    <source>
        <dbReference type="ARBA" id="ARBA00004370"/>
    </source>
</evidence>
<keyword evidence="4" id="KW-1133">Transmembrane helix</keyword>
<dbReference type="PANTHER" id="PTHR30046">
    <property type="entry name" value="FLAGELLAR M-RING PROTEIN"/>
    <property type="match status" value="1"/>
</dbReference>
<dbReference type="InterPro" id="IPR000067">
    <property type="entry name" value="FlgMring_FliF"/>
</dbReference>